<protein>
    <submittedName>
        <fullName evidence="2">Uncharacterized protein</fullName>
    </submittedName>
</protein>
<comment type="caution">
    <text evidence="2">The sequence shown here is derived from an EMBL/GenBank/DDBJ whole genome shotgun (WGS) entry which is preliminary data.</text>
</comment>
<dbReference type="Proteomes" id="UP001341840">
    <property type="component" value="Unassembled WGS sequence"/>
</dbReference>
<evidence type="ECO:0000256" key="1">
    <source>
        <dbReference type="SAM" id="MobiDB-lite"/>
    </source>
</evidence>
<accession>A0ABU6SVX6</accession>
<dbReference type="Gene3D" id="1.10.630.10">
    <property type="entry name" value="Cytochrome P450"/>
    <property type="match status" value="1"/>
</dbReference>
<proteinExistence type="predicted"/>
<dbReference type="SUPFAM" id="SSF48264">
    <property type="entry name" value="Cytochrome P450"/>
    <property type="match status" value="1"/>
</dbReference>
<feature type="region of interest" description="Disordered" evidence="1">
    <location>
        <begin position="84"/>
        <end position="117"/>
    </location>
</feature>
<reference evidence="2 3" key="1">
    <citation type="journal article" date="2023" name="Plants (Basel)">
        <title>Bridging the Gap: Combining Genomics and Transcriptomics Approaches to Understand Stylosanthes scabra, an Orphan Legume from the Brazilian Caatinga.</title>
        <authorList>
            <person name="Ferreira-Neto J.R.C."/>
            <person name="da Silva M.D."/>
            <person name="Binneck E."/>
            <person name="de Melo N.F."/>
            <person name="da Silva R.H."/>
            <person name="de Melo A.L.T.M."/>
            <person name="Pandolfi V."/>
            <person name="Bustamante F.O."/>
            <person name="Brasileiro-Vidal A.C."/>
            <person name="Benko-Iseppon A.M."/>
        </authorList>
    </citation>
    <scope>NUCLEOTIDE SEQUENCE [LARGE SCALE GENOMIC DNA]</scope>
    <source>
        <tissue evidence="2">Leaves</tissue>
    </source>
</reference>
<dbReference type="InterPro" id="IPR036396">
    <property type="entry name" value="Cyt_P450_sf"/>
</dbReference>
<organism evidence="2 3">
    <name type="scientific">Stylosanthes scabra</name>
    <dbReference type="NCBI Taxonomy" id="79078"/>
    <lineage>
        <taxon>Eukaryota</taxon>
        <taxon>Viridiplantae</taxon>
        <taxon>Streptophyta</taxon>
        <taxon>Embryophyta</taxon>
        <taxon>Tracheophyta</taxon>
        <taxon>Spermatophyta</taxon>
        <taxon>Magnoliopsida</taxon>
        <taxon>eudicotyledons</taxon>
        <taxon>Gunneridae</taxon>
        <taxon>Pentapetalae</taxon>
        <taxon>rosids</taxon>
        <taxon>fabids</taxon>
        <taxon>Fabales</taxon>
        <taxon>Fabaceae</taxon>
        <taxon>Papilionoideae</taxon>
        <taxon>50 kb inversion clade</taxon>
        <taxon>dalbergioids sensu lato</taxon>
        <taxon>Dalbergieae</taxon>
        <taxon>Pterocarpus clade</taxon>
        <taxon>Stylosanthes</taxon>
    </lineage>
</organism>
<keyword evidence="3" id="KW-1185">Reference proteome</keyword>
<sequence length="117" mass="13095">MAEYATTAVSAAWCLILLASNQEWQDLVRAEALQICNGQIPDSIMLTKMKQNNNFLEGEVAVETGESRKASIFCKASIFPRWNNGVTTRRTPKKHHDRTEKNPRGASQYSVVKDPKG</sequence>
<name>A0ABU6SVX6_9FABA</name>
<gene>
    <name evidence="2" type="ORF">PIB30_091306</name>
</gene>
<dbReference type="EMBL" id="JASCZI010062230">
    <property type="protein sequence ID" value="MED6140240.1"/>
    <property type="molecule type" value="Genomic_DNA"/>
</dbReference>
<evidence type="ECO:0000313" key="2">
    <source>
        <dbReference type="EMBL" id="MED6140240.1"/>
    </source>
</evidence>
<evidence type="ECO:0000313" key="3">
    <source>
        <dbReference type="Proteomes" id="UP001341840"/>
    </source>
</evidence>